<evidence type="ECO:0000256" key="1">
    <source>
        <dbReference type="ARBA" id="ARBA00006738"/>
    </source>
</evidence>
<dbReference type="CDD" id="cd20736">
    <property type="entry name" value="PoNe_Nuclease"/>
    <property type="match status" value="1"/>
</dbReference>
<dbReference type="Pfam" id="PF02021">
    <property type="entry name" value="UPF0102"/>
    <property type="match status" value="1"/>
</dbReference>
<evidence type="ECO:0000313" key="3">
    <source>
        <dbReference type="EMBL" id="AZP11698.1"/>
    </source>
</evidence>
<protein>
    <recommendedName>
        <fullName evidence="2">UPF0102 protein EJN92_06630</fullName>
    </recommendedName>
</protein>
<dbReference type="EMBL" id="CP034464">
    <property type="protein sequence ID" value="AZP11698.1"/>
    <property type="molecule type" value="Genomic_DNA"/>
</dbReference>
<dbReference type="InterPro" id="IPR011856">
    <property type="entry name" value="tRNA_endonuc-like_dom_sf"/>
</dbReference>
<dbReference type="Gene3D" id="3.40.1350.10">
    <property type="match status" value="1"/>
</dbReference>
<dbReference type="InterPro" id="IPR003509">
    <property type="entry name" value="UPF0102_YraN-like"/>
</dbReference>
<comment type="similarity">
    <text evidence="1 2">Belongs to the UPF0102 family.</text>
</comment>
<dbReference type="AlphaFoldDB" id="A0A3Q9BR13"/>
<evidence type="ECO:0000256" key="2">
    <source>
        <dbReference type="HAMAP-Rule" id="MF_00048"/>
    </source>
</evidence>
<dbReference type="InterPro" id="IPR011335">
    <property type="entry name" value="Restrct_endonuc-II-like"/>
</dbReference>
<gene>
    <name evidence="3" type="ORF">EJN92_06630</name>
</gene>
<reference evidence="3 4" key="1">
    <citation type="journal article" date="2011" name="Int. J. Syst. Evol. Microbiol.">
        <title>Description of Undibacterium oligocarboniphilum sp. nov., isolated from purified water, and Undibacterium pigrum strain CCUG 49012 as the type strain of Undibacterium parvum sp. nov., and emended descriptions of the genus Undibacterium and the species Undibacterium pigrum.</title>
        <authorList>
            <person name="Eder W."/>
            <person name="Wanner G."/>
            <person name="Ludwig W."/>
            <person name="Busse H.J."/>
            <person name="Ziemke-Kageler F."/>
            <person name="Lang E."/>
        </authorList>
    </citation>
    <scope>NUCLEOTIDE SEQUENCE [LARGE SCALE GENOMIC DNA]</scope>
    <source>
        <strain evidence="3 4">DSM 23061</strain>
    </source>
</reference>
<dbReference type="NCBIfam" id="NF009150">
    <property type="entry name" value="PRK12497.1-3"/>
    <property type="match status" value="1"/>
</dbReference>
<dbReference type="PANTHER" id="PTHR34039:SF1">
    <property type="entry name" value="UPF0102 PROTEIN YRAN"/>
    <property type="match status" value="1"/>
</dbReference>
<accession>A0A3Q9BR13</accession>
<dbReference type="OrthoDB" id="9794876at2"/>
<dbReference type="PANTHER" id="PTHR34039">
    <property type="entry name" value="UPF0102 PROTEIN YRAN"/>
    <property type="match status" value="1"/>
</dbReference>
<dbReference type="Proteomes" id="UP000275663">
    <property type="component" value="Chromosome"/>
</dbReference>
<dbReference type="GO" id="GO:0003676">
    <property type="term" value="F:nucleic acid binding"/>
    <property type="evidence" value="ECO:0007669"/>
    <property type="project" value="InterPro"/>
</dbReference>
<dbReference type="NCBIfam" id="TIGR00252">
    <property type="entry name" value="YraN family protein"/>
    <property type="match status" value="1"/>
</dbReference>
<proteinExistence type="inferred from homology"/>
<evidence type="ECO:0000313" key="4">
    <source>
        <dbReference type="Proteomes" id="UP000275663"/>
    </source>
</evidence>
<organism evidence="3 4">
    <name type="scientific">Undibacterium parvum</name>
    <dbReference type="NCBI Taxonomy" id="401471"/>
    <lineage>
        <taxon>Bacteria</taxon>
        <taxon>Pseudomonadati</taxon>
        <taxon>Pseudomonadota</taxon>
        <taxon>Betaproteobacteria</taxon>
        <taxon>Burkholderiales</taxon>
        <taxon>Oxalobacteraceae</taxon>
        <taxon>Undibacterium</taxon>
    </lineage>
</organism>
<dbReference type="KEGG" id="upv:EJN92_06630"/>
<dbReference type="RefSeq" id="WP_126127083.1">
    <property type="nucleotide sequence ID" value="NZ_CP034464.1"/>
</dbReference>
<name>A0A3Q9BR13_9BURK</name>
<sequence>MTAQSWIGKRLASLRTARQRIGDEGEQQALLHLQQAGLRLILRNFLCKGGEIDLIMQDGDSLVFVEVRKRASAQFGGALASVTPTKQKRMVHAAQVYLQKIHPTPPCRFDVVAIQDGEIVWLQNVITA</sequence>
<keyword evidence="4" id="KW-1185">Reference proteome</keyword>
<dbReference type="HAMAP" id="MF_00048">
    <property type="entry name" value="UPF0102"/>
    <property type="match status" value="1"/>
</dbReference>
<dbReference type="SUPFAM" id="SSF52980">
    <property type="entry name" value="Restriction endonuclease-like"/>
    <property type="match status" value="1"/>
</dbReference>